<protein>
    <submittedName>
        <fullName evidence="12">ABC-type bacteriocin/lantibiotic exporter with N-terminal double-glycine peptidase domain</fullName>
    </submittedName>
</protein>
<evidence type="ECO:0000256" key="7">
    <source>
        <dbReference type="ARBA" id="ARBA00023136"/>
    </source>
</evidence>
<dbReference type="InterPro" id="IPR011527">
    <property type="entry name" value="ABC1_TM_dom"/>
</dbReference>
<dbReference type="SUPFAM" id="SSF90123">
    <property type="entry name" value="ABC transporter transmembrane region"/>
    <property type="match status" value="1"/>
</dbReference>
<evidence type="ECO:0000256" key="2">
    <source>
        <dbReference type="ARBA" id="ARBA00022692"/>
    </source>
</evidence>
<keyword evidence="2 8" id="KW-0812">Transmembrane</keyword>
<dbReference type="GO" id="GO:0016887">
    <property type="term" value="F:ATP hydrolysis activity"/>
    <property type="evidence" value="ECO:0007669"/>
    <property type="project" value="InterPro"/>
</dbReference>
<comment type="subcellular location">
    <subcellularLocation>
        <location evidence="1">Cell membrane</location>
        <topology evidence="1">Multi-pass membrane protein</topology>
    </subcellularLocation>
</comment>
<dbReference type="InterPro" id="IPR027417">
    <property type="entry name" value="P-loop_NTPase"/>
</dbReference>
<dbReference type="HOGENOM" id="CLU_000604_95_3_6"/>
<feature type="transmembrane region" description="Helical" evidence="8">
    <location>
        <begin position="306"/>
        <end position="324"/>
    </location>
</feature>
<feature type="domain" description="ABC transmembrane type-1" evidence="10">
    <location>
        <begin position="169"/>
        <end position="447"/>
    </location>
</feature>
<keyword evidence="7 8" id="KW-0472">Membrane</keyword>
<dbReference type="EMBL" id="CP003244">
    <property type="protein sequence ID" value="AEX50012.1"/>
    <property type="molecule type" value="Genomic_DNA"/>
</dbReference>
<keyword evidence="3" id="KW-0547">Nucleotide-binding</keyword>
<dbReference type="PANTHER" id="PTHR43394:SF1">
    <property type="entry name" value="ATP-BINDING CASSETTE SUB-FAMILY B MEMBER 10, MITOCHONDRIAL"/>
    <property type="match status" value="1"/>
</dbReference>
<sequence>MSRIIPEMVSQSEINECGLACIAMLADTQGVSVTLPQLRDAYPISVHGTSLDTLATILSDYAIPVYPVLFSPDEIQDLPLPAILHYGAGHYVVLAYRKGERVCVMNPAIGQQFLTFDALKKDISGYALIIDEEAEPKETKSAPDPAAPNKSFFACLSLEQTSKIKGIYFLMTLAFLVSLTLFIMPAMVGQAINDVLSAAGKEDFPYLLFLLAFVISTALALWVRSVTEQCVKRFAVLNSTAGFSRLLSNSLRFFERRAPGEVFSRFSAWETAALQKIELDNGLRTDWIIGLLAFIVMAYMSFSLALVSLAGVTLMGLVSVWAIYRDRFYAQQMQERIAEQNEYILESIHGFTTIKSAGLYEQRKSMFATYTLALFNCIQKKQIYEQVKNSIYQMAGSLEMVLFMFLALPLLKNGVISLGSFFAYSFIRQIFSSYITKIFFAVLQKNQLHIIDQRAADLFPATDVSGKAPARQAQVCEPFSFTGQLKFEDIAFRYDSAKPTLHSMTFAVEQGHTVAIVGESGAGKSTLIKIIAGLLIPDEGQISLQGNEITSHQIEKLCFLQSQEDILFNTSVLENITLFDPHYDDSQQNRISALLEGLGLTGVIGQLPGGMNARIRESHTGLSLGQRQRLLLARAMYSNRPVLVLDEPTANLDDEMASQVMMSVMAHCHEQGKTLIVVTHSKTILNQFDHVYHLDHGHLLPHDSRVIQGCVA</sequence>
<dbReference type="Pfam" id="PF00005">
    <property type="entry name" value="ABC_tran"/>
    <property type="match status" value="1"/>
</dbReference>
<dbReference type="SUPFAM" id="SSF52540">
    <property type="entry name" value="P-loop containing nucleoside triphosphate hydrolases"/>
    <property type="match status" value="1"/>
</dbReference>
<keyword evidence="6 8" id="KW-1133">Transmembrane helix</keyword>
<keyword evidence="13" id="KW-1185">Reference proteome</keyword>
<evidence type="ECO:0000256" key="8">
    <source>
        <dbReference type="SAM" id="Phobius"/>
    </source>
</evidence>
<evidence type="ECO:0000259" key="11">
    <source>
        <dbReference type="PROSITE" id="PS50990"/>
    </source>
</evidence>
<evidence type="ECO:0000259" key="9">
    <source>
        <dbReference type="PROSITE" id="PS50893"/>
    </source>
</evidence>
<dbReference type="InterPro" id="IPR039421">
    <property type="entry name" value="Type_1_exporter"/>
</dbReference>
<evidence type="ECO:0000313" key="12">
    <source>
        <dbReference type="EMBL" id="AEX50012.1"/>
    </source>
</evidence>
<reference evidence="12 13" key="1">
    <citation type="journal article" date="2012" name="J. Bacteriol.">
        <title>Complete Genome Sequence of Rahnella aquatilis CIP 78.65.</title>
        <authorList>
            <person name="Martinez R.J."/>
            <person name="Bruce D."/>
            <person name="Detter C."/>
            <person name="Goodwin L.A."/>
            <person name="Han J."/>
            <person name="Han C.S."/>
            <person name="Held B."/>
            <person name="Land M.L."/>
            <person name="Mikhailova N."/>
            <person name="Nolan M."/>
            <person name="Pennacchio L."/>
            <person name="Pitluck S."/>
            <person name="Tapia R."/>
            <person name="Woyke T."/>
            <person name="Sobecky P.A."/>
        </authorList>
    </citation>
    <scope>NUCLEOTIDE SEQUENCE [LARGE SCALE GENOMIC DNA]</scope>
    <source>
        <strain evidence="13">ATCC 33071 / DSM 4594 / JCM 1683 / NBRC 105701 / NCIMB 13365 / CIP 78.65</strain>
    </source>
</reference>
<dbReference type="InterPro" id="IPR003439">
    <property type="entry name" value="ABC_transporter-like_ATP-bd"/>
</dbReference>
<evidence type="ECO:0000313" key="13">
    <source>
        <dbReference type="Proteomes" id="UP000009010"/>
    </source>
</evidence>
<dbReference type="AlphaFoldDB" id="H2J0G3"/>
<dbReference type="GO" id="GO:0005886">
    <property type="term" value="C:plasma membrane"/>
    <property type="evidence" value="ECO:0007669"/>
    <property type="project" value="UniProtKB-SubCell"/>
</dbReference>
<dbReference type="Gene3D" id="3.90.70.10">
    <property type="entry name" value="Cysteine proteinases"/>
    <property type="match status" value="1"/>
</dbReference>
<evidence type="ECO:0000256" key="4">
    <source>
        <dbReference type="ARBA" id="ARBA00022801"/>
    </source>
</evidence>
<keyword evidence="4" id="KW-0378">Hydrolase</keyword>
<feature type="domain" description="ABC transporter" evidence="9">
    <location>
        <begin position="485"/>
        <end position="711"/>
    </location>
</feature>
<accession>H2J0G3</accession>
<evidence type="ECO:0000259" key="10">
    <source>
        <dbReference type="PROSITE" id="PS50929"/>
    </source>
</evidence>
<evidence type="ECO:0000256" key="1">
    <source>
        <dbReference type="ARBA" id="ARBA00004651"/>
    </source>
</evidence>
<dbReference type="PANTHER" id="PTHR43394">
    <property type="entry name" value="ATP-DEPENDENT PERMEASE MDL1, MITOCHONDRIAL"/>
    <property type="match status" value="1"/>
</dbReference>
<dbReference type="GO" id="GO:0005524">
    <property type="term" value="F:ATP binding"/>
    <property type="evidence" value="ECO:0007669"/>
    <property type="project" value="UniProtKB-KW"/>
</dbReference>
<dbReference type="Proteomes" id="UP000009010">
    <property type="component" value="Chromosome"/>
</dbReference>
<proteinExistence type="predicted"/>
<dbReference type="SMART" id="SM00382">
    <property type="entry name" value="AAA"/>
    <property type="match status" value="1"/>
</dbReference>
<dbReference type="OrthoDB" id="6828292at2"/>
<dbReference type="STRING" id="745277.Rahaq2_0058"/>
<dbReference type="KEGG" id="raq:Rahaq2_0058"/>
<dbReference type="Pfam" id="PF03412">
    <property type="entry name" value="Peptidase_C39"/>
    <property type="match status" value="1"/>
</dbReference>
<dbReference type="PROSITE" id="PS50893">
    <property type="entry name" value="ABC_TRANSPORTER_2"/>
    <property type="match status" value="1"/>
</dbReference>
<dbReference type="PROSITE" id="PS00211">
    <property type="entry name" value="ABC_TRANSPORTER_1"/>
    <property type="match status" value="1"/>
</dbReference>
<dbReference type="PROSITE" id="PS50990">
    <property type="entry name" value="PEPTIDASE_C39"/>
    <property type="match status" value="1"/>
</dbReference>
<dbReference type="GO" id="GO:0006508">
    <property type="term" value="P:proteolysis"/>
    <property type="evidence" value="ECO:0007669"/>
    <property type="project" value="InterPro"/>
</dbReference>
<dbReference type="Gene3D" id="3.40.50.300">
    <property type="entry name" value="P-loop containing nucleotide triphosphate hydrolases"/>
    <property type="match status" value="1"/>
</dbReference>
<dbReference type="eggNOG" id="COG2274">
    <property type="taxonomic scope" value="Bacteria"/>
</dbReference>
<feature type="transmembrane region" description="Helical" evidence="8">
    <location>
        <begin position="204"/>
        <end position="223"/>
    </location>
</feature>
<name>H2J0G3_RAHAC</name>
<dbReference type="Gene3D" id="1.20.1560.10">
    <property type="entry name" value="ABC transporter type 1, transmembrane domain"/>
    <property type="match status" value="1"/>
</dbReference>
<dbReference type="RefSeq" id="WP_014333331.1">
    <property type="nucleotide sequence ID" value="NC_016818.1"/>
</dbReference>
<dbReference type="InterPro" id="IPR005074">
    <property type="entry name" value="Peptidase_C39"/>
</dbReference>
<reference evidence="13" key="2">
    <citation type="submission" date="2012-01" db="EMBL/GenBank/DDBJ databases">
        <title>Complete sequence of chromosome of Rahnella aquatilis CIP 78.65.</title>
        <authorList>
            <person name="Lucas S."/>
            <person name="Han J."/>
            <person name="Lapidus A."/>
            <person name="Cheng J.-F."/>
            <person name="Goodwin L."/>
            <person name="Pitluck S."/>
            <person name="Peters L."/>
            <person name="Ovchinnikova G."/>
            <person name="Held B."/>
            <person name="Detter J.C."/>
            <person name="Han C."/>
            <person name="Tapia R."/>
            <person name="Land M."/>
            <person name="Hauser L."/>
            <person name="Kyrpides N."/>
            <person name="Ivanova N."/>
            <person name="Pagani I."/>
            <person name="Sobecky P."/>
            <person name="Martinez R."/>
            <person name="Woyke T."/>
        </authorList>
    </citation>
    <scope>NUCLEOTIDE SEQUENCE [LARGE SCALE GENOMIC DNA]</scope>
    <source>
        <strain evidence="13">ATCC 33071 / DSM 4594 / JCM 1683 / NBRC 105701 / NCIMB 13365 / CIP 78.65</strain>
    </source>
</reference>
<evidence type="ECO:0000256" key="5">
    <source>
        <dbReference type="ARBA" id="ARBA00022840"/>
    </source>
</evidence>
<organism evidence="12 13">
    <name type="scientific">Rahnella aquatilis (strain ATCC 33071 / DSM 4594 / JCM 1683 / NBRC 105701 / NCIMB 13365 / CIP 78.65)</name>
    <dbReference type="NCBI Taxonomy" id="745277"/>
    <lineage>
        <taxon>Bacteria</taxon>
        <taxon>Pseudomonadati</taxon>
        <taxon>Pseudomonadota</taxon>
        <taxon>Gammaproteobacteria</taxon>
        <taxon>Enterobacterales</taxon>
        <taxon>Yersiniaceae</taxon>
        <taxon>Rahnella</taxon>
    </lineage>
</organism>
<dbReference type="InterPro" id="IPR003593">
    <property type="entry name" value="AAA+_ATPase"/>
</dbReference>
<dbReference type="GO" id="GO:0015421">
    <property type="term" value="F:ABC-type oligopeptide transporter activity"/>
    <property type="evidence" value="ECO:0007669"/>
    <property type="project" value="TreeGrafter"/>
</dbReference>
<dbReference type="CDD" id="cd03228">
    <property type="entry name" value="ABCC_MRP_Like"/>
    <property type="match status" value="1"/>
</dbReference>
<evidence type="ECO:0000256" key="3">
    <source>
        <dbReference type="ARBA" id="ARBA00022741"/>
    </source>
</evidence>
<evidence type="ECO:0000256" key="6">
    <source>
        <dbReference type="ARBA" id="ARBA00022989"/>
    </source>
</evidence>
<feature type="transmembrane region" description="Helical" evidence="8">
    <location>
        <begin position="167"/>
        <end position="192"/>
    </location>
</feature>
<dbReference type="InterPro" id="IPR036640">
    <property type="entry name" value="ABC1_TM_sf"/>
</dbReference>
<keyword evidence="5" id="KW-0067">ATP-binding</keyword>
<dbReference type="Pfam" id="PF00664">
    <property type="entry name" value="ABC_membrane"/>
    <property type="match status" value="1"/>
</dbReference>
<gene>
    <name evidence="12" type="ordered locus">Rahaq2_0058</name>
</gene>
<feature type="transmembrane region" description="Helical" evidence="8">
    <location>
        <begin position="283"/>
        <end position="300"/>
    </location>
</feature>
<dbReference type="PATRIC" id="fig|745277.3.peg.57"/>
<feature type="domain" description="Peptidase C39" evidence="11">
    <location>
        <begin position="11"/>
        <end position="130"/>
    </location>
</feature>
<dbReference type="InterPro" id="IPR017871">
    <property type="entry name" value="ABC_transporter-like_CS"/>
</dbReference>
<dbReference type="GO" id="GO:0008233">
    <property type="term" value="F:peptidase activity"/>
    <property type="evidence" value="ECO:0007669"/>
    <property type="project" value="InterPro"/>
</dbReference>
<dbReference type="PROSITE" id="PS50929">
    <property type="entry name" value="ABC_TM1F"/>
    <property type="match status" value="1"/>
</dbReference>